<comment type="subcellular location">
    <subcellularLocation>
        <location evidence="1">Chromosome</location>
    </subcellularLocation>
</comment>
<proteinExistence type="predicted"/>
<dbReference type="Proteomes" id="UP000095282">
    <property type="component" value="Unplaced"/>
</dbReference>
<evidence type="ECO:0000256" key="8">
    <source>
        <dbReference type="SAM" id="MobiDB-lite"/>
    </source>
</evidence>
<dbReference type="SUPFAM" id="SSF82199">
    <property type="entry name" value="SET domain"/>
    <property type="match status" value="1"/>
</dbReference>
<dbReference type="GO" id="GO:0008168">
    <property type="term" value="F:methyltransferase activity"/>
    <property type="evidence" value="ECO:0007669"/>
    <property type="project" value="UniProtKB-KW"/>
</dbReference>
<evidence type="ECO:0000256" key="7">
    <source>
        <dbReference type="ARBA" id="ARBA00022833"/>
    </source>
</evidence>
<keyword evidence="4" id="KW-0808">Transferase</keyword>
<keyword evidence="3" id="KW-0489">Methyltransferase</keyword>
<dbReference type="InterPro" id="IPR050973">
    <property type="entry name" value="H3K9_Histone-Lys_N-MTase"/>
</dbReference>
<keyword evidence="5" id="KW-0949">S-adenosyl-L-methionine</keyword>
<dbReference type="GO" id="GO:0005694">
    <property type="term" value="C:chromosome"/>
    <property type="evidence" value="ECO:0007669"/>
    <property type="project" value="UniProtKB-SubCell"/>
</dbReference>
<dbReference type="GO" id="GO:0046872">
    <property type="term" value="F:metal ion binding"/>
    <property type="evidence" value="ECO:0007669"/>
    <property type="project" value="UniProtKB-KW"/>
</dbReference>
<feature type="compositionally biased region" description="Low complexity" evidence="8">
    <location>
        <begin position="57"/>
        <end position="107"/>
    </location>
</feature>
<dbReference type="InterPro" id="IPR001214">
    <property type="entry name" value="SET_dom"/>
</dbReference>
<sequence>MPVDNEQKEAVEETGSHTTGSSSNGISTQKSNRRANTAMDEDEEQENMSRKRSRNESSSSSSTSASSASSFSVLSTSSASSSGLSTYSATSSVPSTSSSTTRSSTSSKTRKSNSHSKVDVIPSRNLRSAITPIVTTFEFPDAPKEVVFPDGYKLYSHALRKSGYPEPLIIVECLEDDSLRQTVDTSRVQIVNEYECQLPVACNDAREAQKKGLWQSTAKFPGIPDRKNSDNQYKRVHNKKRCWFVQGVFERYDDSSRLSVQYEGFSTIIDQDVQEIKTSAPEAYYMYKIRDAFLRRIERKGSEEEKKNAKKMRLLMDEDVEFEFLDHNSPFWLLQDLTYFHTALQRQHKLGPLIYVALDGVTLPKAFSNESNYNTLQYSPINVFKSITYKRCIEKDENKPFLKLIENKLEELFEPSNCENKEKCVCNRRFNALYFNQSNNLIPDEDGLLNFRHFDSCEKRIVVECSDECGCSSECPRRNLQRGQQIPLIIYHEGRAGFGVRAGAPIKGGQFICEYVGEGYYKDLDCGEEEKAPVDSGEDIAASDKDTSYESDFQTMDQRLIICASKIGNVARFLNHRCDPNVVFIETYSRELEADVLIPRISVYALKDISFGEPLCLCYYDLTDAKSEVGGIKCECGSLNCIEWLPMER</sequence>
<evidence type="ECO:0000313" key="10">
    <source>
        <dbReference type="Proteomes" id="UP000095282"/>
    </source>
</evidence>
<dbReference type="WBParaSite" id="Csp11.Scaffold628.g7157.t2">
    <property type="protein sequence ID" value="Csp11.Scaffold628.g7157.t2"/>
    <property type="gene ID" value="Csp11.Scaffold628.g7157"/>
</dbReference>
<dbReference type="eggNOG" id="KOG1082">
    <property type="taxonomic scope" value="Eukaryota"/>
</dbReference>
<evidence type="ECO:0000259" key="9">
    <source>
        <dbReference type="PROSITE" id="PS50280"/>
    </source>
</evidence>
<feature type="region of interest" description="Disordered" evidence="8">
    <location>
        <begin position="1"/>
        <end position="120"/>
    </location>
</feature>
<dbReference type="Pfam" id="PF00856">
    <property type="entry name" value="SET"/>
    <property type="match status" value="1"/>
</dbReference>
<dbReference type="Gene3D" id="2.170.270.10">
    <property type="entry name" value="SET domain"/>
    <property type="match status" value="1"/>
</dbReference>
<evidence type="ECO:0000256" key="1">
    <source>
        <dbReference type="ARBA" id="ARBA00004286"/>
    </source>
</evidence>
<keyword evidence="6" id="KW-0479">Metal-binding</keyword>
<dbReference type="PANTHER" id="PTHR46223:SF3">
    <property type="entry name" value="HISTONE-LYSINE N-METHYLTRANSFERASE SET-23"/>
    <property type="match status" value="1"/>
</dbReference>
<feature type="domain" description="SET" evidence="9">
    <location>
        <begin position="478"/>
        <end position="620"/>
    </location>
</feature>
<feature type="compositionally biased region" description="Basic and acidic residues" evidence="8">
    <location>
        <begin position="1"/>
        <end position="15"/>
    </location>
</feature>
<reference evidence="11" key="1">
    <citation type="submission" date="2016-11" db="UniProtKB">
        <authorList>
            <consortium name="WormBaseParasite"/>
        </authorList>
    </citation>
    <scope>IDENTIFICATION</scope>
</reference>
<evidence type="ECO:0000256" key="2">
    <source>
        <dbReference type="ARBA" id="ARBA00022454"/>
    </source>
</evidence>
<dbReference type="InterPro" id="IPR046341">
    <property type="entry name" value="SET_dom_sf"/>
</dbReference>
<dbReference type="GO" id="GO:0032259">
    <property type="term" value="P:methylation"/>
    <property type="evidence" value="ECO:0007669"/>
    <property type="project" value="UniProtKB-KW"/>
</dbReference>
<accession>A0A1I7TLP2</accession>
<dbReference type="AlphaFoldDB" id="A0A1I7TLP2"/>
<name>A0A1I7TLP2_9PELO</name>
<evidence type="ECO:0000256" key="6">
    <source>
        <dbReference type="ARBA" id="ARBA00022723"/>
    </source>
</evidence>
<keyword evidence="2" id="KW-0158">Chromosome</keyword>
<evidence type="ECO:0000256" key="4">
    <source>
        <dbReference type="ARBA" id="ARBA00022679"/>
    </source>
</evidence>
<keyword evidence="10" id="KW-1185">Reference proteome</keyword>
<keyword evidence="7" id="KW-0862">Zinc</keyword>
<dbReference type="PROSITE" id="PS50280">
    <property type="entry name" value="SET"/>
    <property type="match status" value="1"/>
</dbReference>
<evidence type="ECO:0000256" key="5">
    <source>
        <dbReference type="ARBA" id="ARBA00022691"/>
    </source>
</evidence>
<protein>
    <submittedName>
        <fullName evidence="11">SET domain-containing protein</fullName>
    </submittedName>
</protein>
<dbReference type="PANTHER" id="PTHR46223">
    <property type="entry name" value="HISTONE-LYSINE N-METHYLTRANSFERASE SUV39H"/>
    <property type="match status" value="1"/>
</dbReference>
<organism evidence="10 11">
    <name type="scientific">Caenorhabditis tropicalis</name>
    <dbReference type="NCBI Taxonomy" id="1561998"/>
    <lineage>
        <taxon>Eukaryota</taxon>
        <taxon>Metazoa</taxon>
        <taxon>Ecdysozoa</taxon>
        <taxon>Nematoda</taxon>
        <taxon>Chromadorea</taxon>
        <taxon>Rhabditida</taxon>
        <taxon>Rhabditina</taxon>
        <taxon>Rhabditomorpha</taxon>
        <taxon>Rhabditoidea</taxon>
        <taxon>Rhabditidae</taxon>
        <taxon>Peloderinae</taxon>
        <taxon>Caenorhabditis</taxon>
    </lineage>
</organism>
<evidence type="ECO:0000256" key="3">
    <source>
        <dbReference type="ARBA" id="ARBA00022603"/>
    </source>
</evidence>
<evidence type="ECO:0000313" key="11">
    <source>
        <dbReference type="WBParaSite" id="Csp11.Scaffold628.g7157.t2"/>
    </source>
</evidence>
<feature type="compositionally biased region" description="Low complexity" evidence="8">
    <location>
        <begin position="16"/>
        <end position="28"/>
    </location>
</feature>
<dbReference type="SMART" id="SM00317">
    <property type="entry name" value="SET"/>
    <property type="match status" value="1"/>
</dbReference>
<dbReference type="STRING" id="1561998.A0A1I7TLP2"/>